<evidence type="ECO:0000259" key="7">
    <source>
        <dbReference type="Pfam" id="PF20239"/>
    </source>
</evidence>
<reference evidence="8 9" key="1">
    <citation type="submission" date="2020-08" db="EMBL/GenBank/DDBJ databases">
        <title>Sequencing the genomes of 1000 actinobacteria strains.</title>
        <authorList>
            <person name="Klenk H.-P."/>
        </authorList>
    </citation>
    <scope>NUCLEOTIDE SEQUENCE [LARGE SCALE GENOMIC DNA]</scope>
    <source>
        <strain evidence="8 9">DSM 15626</strain>
    </source>
</reference>
<evidence type="ECO:0000256" key="4">
    <source>
        <dbReference type="ARBA" id="ARBA00023163"/>
    </source>
</evidence>
<accession>A0A841SFM9</accession>
<evidence type="ECO:0000313" key="9">
    <source>
        <dbReference type="Proteomes" id="UP000553957"/>
    </source>
</evidence>
<dbReference type="NCBIfam" id="TIGR02937">
    <property type="entry name" value="sigma70-ECF"/>
    <property type="match status" value="1"/>
</dbReference>
<dbReference type="InterPro" id="IPR013325">
    <property type="entry name" value="RNA_pol_sigma_r2"/>
</dbReference>
<keyword evidence="3" id="KW-0731">Sigma factor</keyword>
<dbReference type="GO" id="GO:0016987">
    <property type="term" value="F:sigma factor activity"/>
    <property type="evidence" value="ECO:0007669"/>
    <property type="project" value="UniProtKB-KW"/>
</dbReference>
<evidence type="ECO:0000259" key="5">
    <source>
        <dbReference type="Pfam" id="PF04542"/>
    </source>
</evidence>
<dbReference type="SUPFAM" id="SSF88659">
    <property type="entry name" value="Sigma3 and sigma4 domains of RNA polymerase sigma factors"/>
    <property type="match status" value="1"/>
</dbReference>
<dbReference type="PANTHER" id="PTHR47756:SF2">
    <property type="entry name" value="BLL6612 PROTEIN"/>
    <property type="match status" value="1"/>
</dbReference>
<keyword evidence="4" id="KW-0804">Transcription</keyword>
<dbReference type="PANTHER" id="PTHR47756">
    <property type="entry name" value="BLL6612 PROTEIN-RELATED"/>
    <property type="match status" value="1"/>
</dbReference>
<proteinExistence type="inferred from homology"/>
<dbReference type="GO" id="GO:0006352">
    <property type="term" value="P:DNA-templated transcription initiation"/>
    <property type="evidence" value="ECO:0007669"/>
    <property type="project" value="InterPro"/>
</dbReference>
<comment type="similarity">
    <text evidence="1">Belongs to the sigma-70 factor family. ECF subfamily.</text>
</comment>
<evidence type="ECO:0000313" key="8">
    <source>
        <dbReference type="EMBL" id="MBB6570768.1"/>
    </source>
</evidence>
<dbReference type="InterPro" id="IPR007627">
    <property type="entry name" value="RNA_pol_sigma70_r2"/>
</dbReference>
<feature type="domain" description="RNA polymerase sigma factor 70 region 4 type 2" evidence="6">
    <location>
        <begin position="101"/>
        <end position="151"/>
    </location>
</feature>
<dbReference type="Pfam" id="PF20239">
    <property type="entry name" value="DUF6596"/>
    <property type="match status" value="1"/>
</dbReference>
<dbReference type="InterPro" id="IPR036388">
    <property type="entry name" value="WH-like_DNA-bd_sf"/>
</dbReference>
<evidence type="ECO:0000259" key="6">
    <source>
        <dbReference type="Pfam" id="PF08281"/>
    </source>
</evidence>
<protein>
    <submittedName>
        <fullName evidence="8">RNA polymerase sigma-70 factor (ECF subfamily)</fullName>
    </submittedName>
</protein>
<dbReference type="Pfam" id="PF08281">
    <property type="entry name" value="Sigma70_r4_2"/>
    <property type="match status" value="1"/>
</dbReference>
<dbReference type="AlphaFoldDB" id="A0A841SFM9"/>
<dbReference type="Pfam" id="PF04542">
    <property type="entry name" value="Sigma70_r2"/>
    <property type="match status" value="1"/>
</dbReference>
<keyword evidence="2" id="KW-0805">Transcription regulation</keyword>
<name>A0A841SFM9_9ACTN</name>
<dbReference type="RefSeq" id="WP_337796827.1">
    <property type="nucleotide sequence ID" value="NZ_BAAAGT010000005.1"/>
</dbReference>
<dbReference type="InterPro" id="IPR014284">
    <property type="entry name" value="RNA_pol_sigma-70_dom"/>
</dbReference>
<dbReference type="InterPro" id="IPR046531">
    <property type="entry name" value="DUF6596"/>
</dbReference>
<feature type="domain" description="RNA polymerase sigma-70 region 2" evidence="5">
    <location>
        <begin position="12"/>
        <end position="73"/>
    </location>
</feature>
<organism evidence="8 9">
    <name type="scientific">Kribbella sandramycini</name>
    <dbReference type="NCBI Taxonomy" id="60450"/>
    <lineage>
        <taxon>Bacteria</taxon>
        <taxon>Bacillati</taxon>
        <taxon>Actinomycetota</taxon>
        <taxon>Actinomycetes</taxon>
        <taxon>Propionibacteriales</taxon>
        <taxon>Kribbellaceae</taxon>
        <taxon>Kribbella</taxon>
    </lineage>
</organism>
<sequence length="399" mass="43650">MVDAVARAHREHWSVVLAAVVRLTRDLDLAEDCTQDAFVQAMRVWPEGVPANPAGWLTTVARRVALDRLRRETTLRRKLPLLVDDEPADDEQPTDPLRLVFTCCHPALARESQVALTLRLICGLTTREVAAGLRIGEATAAARITRAKKKIAAAGIPYRIPADHELPDRLDAVLTVVHLVYTAGHVAAGPELTRADLTGRAIELARMLVRLMPVETEPEALLGLLLMTEARGTARMSTDGELVLLADQDRSRWDVKLIAEGVARATDALVRGGGRFALQAAVAGLHVTAPSWERTDWRQVVRMYDAMMISWPTPIVALNRAAARSFVPGADLPEILAELDALAAEPALQSYPYLPAARADVLARLGRSVQAAAAYAEAITLTGNEAERRFLRRRHDELT</sequence>
<evidence type="ECO:0000256" key="1">
    <source>
        <dbReference type="ARBA" id="ARBA00010641"/>
    </source>
</evidence>
<gene>
    <name evidence="8" type="ORF">HNR71_006405</name>
</gene>
<dbReference type="InterPro" id="IPR013249">
    <property type="entry name" value="RNA_pol_sigma70_r4_t2"/>
</dbReference>
<dbReference type="Proteomes" id="UP000553957">
    <property type="component" value="Unassembled WGS sequence"/>
</dbReference>
<evidence type="ECO:0000256" key="2">
    <source>
        <dbReference type="ARBA" id="ARBA00023015"/>
    </source>
</evidence>
<dbReference type="SUPFAM" id="SSF88946">
    <property type="entry name" value="Sigma2 domain of RNA polymerase sigma factors"/>
    <property type="match status" value="1"/>
</dbReference>
<feature type="domain" description="DUF6596" evidence="7">
    <location>
        <begin position="169"/>
        <end position="268"/>
    </location>
</feature>
<dbReference type="Gene3D" id="1.10.1740.10">
    <property type="match status" value="1"/>
</dbReference>
<dbReference type="EMBL" id="JACHKF010000001">
    <property type="protein sequence ID" value="MBB6570768.1"/>
    <property type="molecule type" value="Genomic_DNA"/>
</dbReference>
<dbReference type="Gene3D" id="1.10.10.10">
    <property type="entry name" value="Winged helix-like DNA-binding domain superfamily/Winged helix DNA-binding domain"/>
    <property type="match status" value="1"/>
</dbReference>
<evidence type="ECO:0000256" key="3">
    <source>
        <dbReference type="ARBA" id="ARBA00023082"/>
    </source>
</evidence>
<dbReference type="InterPro" id="IPR013324">
    <property type="entry name" value="RNA_pol_sigma_r3/r4-like"/>
</dbReference>
<comment type="caution">
    <text evidence="8">The sequence shown here is derived from an EMBL/GenBank/DDBJ whole genome shotgun (WGS) entry which is preliminary data.</text>
</comment>
<dbReference type="GO" id="GO:0003677">
    <property type="term" value="F:DNA binding"/>
    <property type="evidence" value="ECO:0007669"/>
    <property type="project" value="InterPro"/>
</dbReference>